<evidence type="ECO:0000313" key="3">
    <source>
        <dbReference type="EMBL" id="AKS41140.1"/>
    </source>
</evidence>
<protein>
    <recommendedName>
        <fullName evidence="2">Alginate export domain-containing protein</fullName>
    </recommendedName>
</protein>
<keyword evidence="4" id="KW-1185">Reference proteome</keyword>
<dbReference type="Proteomes" id="UP000066624">
    <property type="component" value="Chromosome"/>
</dbReference>
<evidence type="ECO:0000259" key="2">
    <source>
        <dbReference type="Pfam" id="PF13372"/>
    </source>
</evidence>
<evidence type="ECO:0000313" key="4">
    <source>
        <dbReference type="Proteomes" id="UP000066624"/>
    </source>
</evidence>
<feature type="domain" description="Alginate export" evidence="2">
    <location>
        <begin position="38"/>
        <end position="256"/>
    </location>
</feature>
<gene>
    <name evidence="3" type="ORF">WM2015_759</name>
</gene>
<dbReference type="Pfam" id="PF13372">
    <property type="entry name" value="Alginate_exp"/>
    <property type="match status" value="1"/>
</dbReference>
<dbReference type="EMBL" id="CP012154">
    <property type="protein sequence ID" value="AKS41140.1"/>
    <property type="molecule type" value="Genomic_DNA"/>
</dbReference>
<organism evidence="3 4">
    <name type="scientific">Wenzhouxiangella marina</name>
    <dbReference type="NCBI Taxonomy" id="1579979"/>
    <lineage>
        <taxon>Bacteria</taxon>
        <taxon>Pseudomonadati</taxon>
        <taxon>Pseudomonadota</taxon>
        <taxon>Gammaproteobacteria</taxon>
        <taxon>Chromatiales</taxon>
        <taxon>Wenzhouxiangellaceae</taxon>
        <taxon>Wenzhouxiangella</taxon>
    </lineage>
</organism>
<proteinExistence type="predicted"/>
<dbReference type="STRING" id="1579979.WM2015_759"/>
<sequence length="405" mass="45580">MKRCNPTVCKGRAASLGGLLLFFYCGAVWADPGPWFGDLRYRYEFVDEAAFAEQAHASTLRTRLGLKTDRYRGFEALVEGSNVLALGFDDYNAGAGSTPDRSEYPIVADAEDTRLSRAWLAWSNDAGTRIQLGRQRIKLDNDRFIGNVGWRQNEQTYDGLSLRHERGDWSLFYAWVAGVNRIFDSEVDAGRHDHQSQLLNIGRQLAADHRLVGYVYDIDDRDQPGLSNRTVGVRYLGAARLAGLTLGWQAEVAHQTETGRAPVDYNADYLHLQLTEGARESFRPRLGYERLGGNRDPGLAFRTPLATLHAFNGWADRFLVTPDRGLEDVYLGVLGQRGRLTWQVMAHQFHNEQGGSRLGREIDASLSWRLAERSQVLIKGARFESSSHGLRDATKLWAQLSYAWP</sequence>
<evidence type="ECO:0000256" key="1">
    <source>
        <dbReference type="SAM" id="SignalP"/>
    </source>
</evidence>
<dbReference type="PATRIC" id="fig|1579979.3.peg.774"/>
<dbReference type="KEGG" id="wma:WM2015_759"/>
<dbReference type="InterPro" id="IPR025388">
    <property type="entry name" value="Alginate_export_dom"/>
</dbReference>
<dbReference type="InterPro" id="IPR023614">
    <property type="entry name" value="Porin_dom_sf"/>
</dbReference>
<name>A0A0K0XU03_9GAMM</name>
<dbReference type="Gene3D" id="2.40.160.10">
    <property type="entry name" value="Porin"/>
    <property type="match status" value="1"/>
</dbReference>
<dbReference type="AlphaFoldDB" id="A0A0K0XU03"/>
<dbReference type="OrthoDB" id="9767539at2"/>
<accession>A0A0K0XU03</accession>
<feature type="chain" id="PRO_5005454380" description="Alginate export domain-containing protein" evidence="1">
    <location>
        <begin position="31"/>
        <end position="405"/>
    </location>
</feature>
<reference evidence="3 4" key="1">
    <citation type="submission" date="2015-07" db="EMBL/GenBank/DDBJ databases">
        <authorList>
            <person name="Noorani M."/>
        </authorList>
    </citation>
    <scope>NUCLEOTIDE SEQUENCE [LARGE SCALE GENOMIC DNA]</scope>
    <source>
        <strain evidence="3 4">KCTC 42284</strain>
    </source>
</reference>
<feature type="signal peptide" evidence="1">
    <location>
        <begin position="1"/>
        <end position="30"/>
    </location>
</feature>
<keyword evidence="1" id="KW-0732">Signal</keyword>